<dbReference type="Bgee" id="ENSACLG00000006476">
    <property type="expression patterns" value="Expressed in zone of skin"/>
</dbReference>
<feature type="domain" description="PiggyBac transposable element-derived protein" evidence="3">
    <location>
        <begin position="123"/>
        <end position="479"/>
    </location>
</feature>
<dbReference type="Proteomes" id="UP000265100">
    <property type="component" value="Chromosome 23"/>
</dbReference>
<dbReference type="PANTHER" id="PTHR47272:SF2">
    <property type="entry name" value="PIGGYBAC TRANSPOSABLE ELEMENT-DERIVED PROTEIN 3-LIKE"/>
    <property type="match status" value="1"/>
</dbReference>
<sequence>MTNLLMCTLVHVRTLYLCLFHIFLVDRSLTEAERILNKIIERDSDIDLSEDESHMSQRGEGENPNEGPDGDDQDVGPDVMEKDTGPAEICRCLIWSKTNMFMPVLEECRIGDDGTIMTCNDWSPQQYFQQYIDKKLIQDLSFFTHQHMVRDSGCSLNTTPEEINTFLGISVYMACLGYPRIRMYWAAKTRVAIIADSMTRDRFYKIRSSLKMVDDLSVPESEKKKDPLWKVRPVLKRVLQGCLNLPRPTKVCIDEQIVPFTGQCPVRQFVPGKPNPTGLKVFVLASPGGLVLDFETYMGKNTFTQVQQMGISGNAVLRLTETLPRGSLVYFDRYFTTISLLDALKERGLLGTGTIQKNRIPKECHFTADNILSSKPRGSSEMIVRRPHEIAVTKWMDNKPVVMASTAHGIEPQDTCSRWSKKEQRQIQVPRPAVVKEYNINMVGVDLCDRMLIFYRISSQTKKWTVHTILHFIDLAITNLWLQYQQDSEAMQRAEKNSQYLEFKLLLAEELINKGQTWEQDLNNTSDEEFSPEIKKRKPQPDESVRKYGALHLPEMVNSPRPFRCRMLGCNSKTYVRCVKCQMFLCVSKKSQCFLRYHK</sequence>
<dbReference type="AlphaFoldDB" id="A0A3P8NXG2"/>
<name>A0A3P8NXG2_ASTCA</name>
<reference evidence="4" key="3">
    <citation type="submission" date="2025-08" db="UniProtKB">
        <authorList>
            <consortium name="Ensembl"/>
        </authorList>
    </citation>
    <scope>IDENTIFICATION</scope>
</reference>
<evidence type="ECO:0000313" key="4">
    <source>
        <dbReference type="Ensembl" id="ENSACLP00000009473.1"/>
    </source>
</evidence>
<protein>
    <recommendedName>
        <fullName evidence="3">PiggyBac transposable element-derived protein domain-containing protein</fullName>
    </recommendedName>
</protein>
<feature type="compositionally biased region" description="Basic and acidic residues" evidence="1">
    <location>
        <begin position="47"/>
        <end position="61"/>
    </location>
</feature>
<organism evidence="4 5">
    <name type="scientific">Astatotilapia calliptera</name>
    <name type="common">Eastern happy</name>
    <name type="synonym">Chromis callipterus</name>
    <dbReference type="NCBI Taxonomy" id="8154"/>
    <lineage>
        <taxon>Eukaryota</taxon>
        <taxon>Metazoa</taxon>
        <taxon>Chordata</taxon>
        <taxon>Craniata</taxon>
        <taxon>Vertebrata</taxon>
        <taxon>Euteleostomi</taxon>
        <taxon>Actinopterygii</taxon>
        <taxon>Neopterygii</taxon>
        <taxon>Teleostei</taxon>
        <taxon>Neoteleostei</taxon>
        <taxon>Acanthomorphata</taxon>
        <taxon>Ovalentaria</taxon>
        <taxon>Cichlomorphae</taxon>
        <taxon>Cichliformes</taxon>
        <taxon>Cichlidae</taxon>
        <taxon>African cichlids</taxon>
        <taxon>Pseudocrenilabrinae</taxon>
        <taxon>Haplochromini</taxon>
        <taxon>Astatotilapia</taxon>
    </lineage>
</organism>
<keyword evidence="2" id="KW-0732">Signal</keyword>
<feature type="chain" id="PRO_5018068956" description="PiggyBac transposable element-derived protein domain-containing protein" evidence="2">
    <location>
        <begin position="33"/>
        <end position="599"/>
    </location>
</feature>
<dbReference type="Pfam" id="PF13843">
    <property type="entry name" value="DDE_Tnp_1_7"/>
    <property type="match status" value="1"/>
</dbReference>
<dbReference type="Ensembl" id="ENSACLT00000009695.1">
    <property type="protein sequence ID" value="ENSACLP00000009473.1"/>
    <property type="gene ID" value="ENSACLG00000006476.2"/>
</dbReference>
<accession>A0A3P8NXG2</accession>
<evidence type="ECO:0000256" key="2">
    <source>
        <dbReference type="SAM" id="SignalP"/>
    </source>
</evidence>
<feature type="region of interest" description="Disordered" evidence="1">
    <location>
        <begin position="47"/>
        <end position="80"/>
    </location>
</feature>
<dbReference type="InterPro" id="IPR029526">
    <property type="entry name" value="PGBD"/>
</dbReference>
<reference evidence="4" key="4">
    <citation type="submission" date="2025-09" db="UniProtKB">
        <authorList>
            <consortium name="Ensembl"/>
        </authorList>
    </citation>
    <scope>IDENTIFICATION</scope>
</reference>
<evidence type="ECO:0000259" key="3">
    <source>
        <dbReference type="Pfam" id="PF13843"/>
    </source>
</evidence>
<evidence type="ECO:0000313" key="5">
    <source>
        <dbReference type="Proteomes" id="UP000265100"/>
    </source>
</evidence>
<evidence type="ECO:0000256" key="1">
    <source>
        <dbReference type="SAM" id="MobiDB-lite"/>
    </source>
</evidence>
<reference evidence="5" key="2">
    <citation type="submission" date="2023-03" db="EMBL/GenBank/DDBJ databases">
        <authorList>
            <consortium name="Wellcome Sanger Institute Data Sharing"/>
        </authorList>
    </citation>
    <scope>NUCLEOTIDE SEQUENCE [LARGE SCALE GENOMIC DNA]</scope>
</reference>
<dbReference type="STRING" id="8154.ENSACLP00000009473"/>
<feature type="signal peptide" evidence="2">
    <location>
        <begin position="1"/>
        <end position="32"/>
    </location>
</feature>
<dbReference type="OMA" id="PCGSSLY"/>
<dbReference type="PANTHER" id="PTHR47272">
    <property type="entry name" value="DDE_TNP_1_7 DOMAIN-CONTAINING PROTEIN"/>
    <property type="match status" value="1"/>
</dbReference>
<proteinExistence type="predicted"/>
<keyword evidence="5" id="KW-1185">Reference proteome</keyword>
<dbReference type="GeneTree" id="ENSGT00940000166049"/>
<reference evidence="4 5" key="1">
    <citation type="submission" date="2018-05" db="EMBL/GenBank/DDBJ databases">
        <authorList>
            <person name="Datahose"/>
        </authorList>
    </citation>
    <scope>NUCLEOTIDE SEQUENCE</scope>
</reference>